<evidence type="ECO:0000259" key="8">
    <source>
        <dbReference type="Pfam" id="PF07715"/>
    </source>
</evidence>
<dbReference type="SUPFAM" id="SSF56935">
    <property type="entry name" value="Porins"/>
    <property type="match status" value="1"/>
</dbReference>
<comment type="similarity">
    <text evidence="7">Belongs to the TonB-dependent receptor family.</text>
</comment>
<dbReference type="InterPro" id="IPR036942">
    <property type="entry name" value="Beta-barrel_TonB_sf"/>
</dbReference>
<dbReference type="InterPro" id="IPR023997">
    <property type="entry name" value="TonB-dep_OMP_SusC/RagA_CS"/>
</dbReference>
<gene>
    <name evidence="9" type="ORF">DFQ12_2060</name>
</gene>
<accession>A0A420BKE4</accession>
<evidence type="ECO:0000256" key="1">
    <source>
        <dbReference type="ARBA" id="ARBA00004571"/>
    </source>
</evidence>
<proteinExistence type="inferred from homology"/>
<dbReference type="Gene3D" id="2.40.170.20">
    <property type="entry name" value="TonB-dependent receptor, beta-barrel domain"/>
    <property type="match status" value="1"/>
</dbReference>
<organism evidence="9 10">
    <name type="scientific">Sphingobacterium detergens</name>
    <dbReference type="NCBI Taxonomy" id="1145106"/>
    <lineage>
        <taxon>Bacteria</taxon>
        <taxon>Pseudomonadati</taxon>
        <taxon>Bacteroidota</taxon>
        <taxon>Sphingobacteriia</taxon>
        <taxon>Sphingobacteriales</taxon>
        <taxon>Sphingobacteriaceae</taxon>
        <taxon>Sphingobacterium</taxon>
    </lineage>
</organism>
<protein>
    <submittedName>
        <fullName evidence="9">TonB-linked SusC/RagA family outer membrane protein</fullName>
    </submittedName>
</protein>
<keyword evidence="6 7" id="KW-0998">Cell outer membrane</keyword>
<reference evidence="9 10" key="1">
    <citation type="submission" date="2018-09" db="EMBL/GenBank/DDBJ databases">
        <title>Genomic Encyclopedia of Type Strains, Phase III (KMG-III): the genomes of soil and plant-associated and newly described type strains.</title>
        <authorList>
            <person name="Whitman W."/>
        </authorList>
    </citation>
    <scope>NUCLEOTIDE SEQUENCE [LARGE SCALE GENOMIC DNA]</scope>
    <source>
        <strain evidence="9 10">CECT 7938</strain>
    </source>
</reference>
<dbReference type="AlphaFoldDB" id="A0A420BKE4"/>
<dbReference type="InterPro" id="IPR012910">
    <property type="entry name" value="Plug_dom"/>
</dbReference>
<dbReference type="InterPro" id="IPR037066">
    <property type="entry name" value="Plug_dom_sf"/>
</dbReference>
<sequence length="1115" mass="125824">MTHFYKGGSELPIGTQCSCPQLTKSNCLKLTILFWGIVMSSMFSLSAQTPRKDSGADGLNNLILQGTVVSATNGKSLQGVSIRVDAQKQRTTSKEDGSFTLPVKHRNGLIKFTYIGYRPFEVEYSTEVSLTIKMIPLENQLEEVEVVSTGYQKIPKERATGSFEFVDNKLLNRKVSTDFVSRLEDVVPGLSSAKMSPDLRGNYLNINVRGESTLSPDKFPLLVIDGIPYESKFAAYGLANFNNINPNDIENVTVLKDAAAASIWGARAGNGVIVITTKKGKFNEKTNIDFNMNVSIKDKPDLYYYPQIGTSDYIDLIGDLFNRGRYNATLGYWGNNVEPIVQRMKDHKDGEISEEQLKAELDQLRGYDMRDDFRKYIYRKAVNQQYSVRINAGGDKVNASIGVGYDKNLNELVTSSYNRMNLQGNMQFRPIQNLLINLGLTYSESKKNDSFYGVGYNALGNGIANAPYMRLADDNGNPLEVYIPAFNPTFQDTVAGGRLLDWSYKPLKELYDSRSEQINREIMSNLSVQYAFPFGLSIQGLYALQRNINPIVEWKGINTFQQRFEINNFVTWDDKQVYWNMPVGDYRYELNASSFSHQGRLTADFNRSWGKGHQVSLLAGFDIREVGQDMRASQYFGFDPEDGTFQPMQLGREIQMMNGLLGVNNLPDRNVFDQLRNRFVSYYGNGSYSYLKRYILSGSFRKDASNLFGVKSNNKGQPFWSLGLAWVVTEEEFLKDSPFSLLKLRSTFGYNGNVNNTISAYPVMKVETIPNGATGQNYAQINVPPNPKLRWERVGILNLGMDFGLKGNRLNGSVQYYHKTPKDLIADGQVDPTVGFASLMMNVANLDTKGWDISLNGKPFVTGNWEWNSNLVFAYNRTKVVKAFLSNDNAQYNVSKALSFQKTAIEGMDLYSLLTYRWAGLDPEDGAVRAYLNGEVSKDYIAILNAKVSSLQNHGSQMPLYFGSFRNSIRFKNVELSWNISYQLGHKFIRTTFNNYSFLNVGAGHTDYAHRWQNPGDEQHTDVPAFIYPSNSAASNIYVSSSALVENAGQIKLRDIQCSLQLPQLARYGFKNMRIYSYIQHVATLWRGNKKGIDPEYGKWIPDPMMISFGLNFNL</sequence>
<dbReference type="PROSITE" id="PS52016">
    <property type="entry name" value="TONB_DEPENDENT_REC_3"/>
    <property type="match status" value="1"/>
</dbReference>
<evidence type="ECO:0000256" key="5">
    <source>
        <dbReference type="ARBA" id="ARBA00023136"/>
    </source>
</evidence>
<feature type="domain" description="TonB-dependent receptor plug" evidence="8">
    <location>
        <begin position="156"/>
        <end position="272"/>
    </location>
</feature>
<dbReference type="Pfam" id="PF07715">
    <property type="entry name" value="Plug"/>
    <property type="match status" value="1"/>
</dbReference>
<dbReference type="SUPFAM" id="SSF49464">
    <property type="entry name" value="Carboxypeptidase regulatory domain-like"/>
    <property type="match status" value="1"/>
</dbReference>
<evidence type="ECO:0000256" key="4">
    <source>
        <dbReference type="ARBA" id="ARBA00022692"/>
    </source>
</evidence>
<dbReference type="NCBIfam" id="TIGR04057">
    <property type="entry name" value="SusC_RagA_signa"/>
    <property type="match status" value="1"/>
</dbReference>
<dbReference type="OrthoDB" id="687738at2"/>
<dbReference type="NCBIfam" id="TIGR04056">
    <property type="entry name" value="OMP_RagA_SusC"/>
    <property type="match status" value="1"/>
</dbReference>
<evidence type="ECO:0000313" key="9">
    <source>
        <dbReference type="EMBL" id="RKE57182.1"/>
    </source>
</evidence>
<comment type="caution">
    <text evidence="9">The sequence shown here is derived from an EMBL/GenBank/DDBJ whole genome shotgun (WGS) entry which is preliminary data.</text>
</comment>
<evidence type="ECO:0000256" key="6">
    <source>
        <dbReference type="ARBA" id="ARBA00023237"/>
    </source>
</evidence>
<dbReference type="GO" id="GO:0009279">
    <property type="term" value="C:cell outer membrane"/>
    <property type="evidence" value="ECO:0007669"/>
    <property type="project" value="UniProtKB-SubCell"/>
</dbReference>
<keyword evidence="2 7" id="KW-0813">Transport</keyword>
<dbReference type="Gene3D" id="2.60.40.1120">
    <property type="entry name" value="Carboxypeptidase-like, regulatory domain"/>
    <property type="match status" value="1"/>
</dbReference>
<keyword evidence="3 7" id="KW-1134">Transmembrane beta strand</keyword>
<dbReference type="InterPro" id="IPR008969">
    <property type="entry name" value="CarboxyPept-like_regulatory"/>
</dbReference>
<keyword evidence="4 7" id="KW-0812">Transmembrane</keyword>
<evidence type="ECO:0000313" key="10">
    <source>
        <dbReference type="Proteomes" id="UP000286246"/>
    </source>
</evidence>
<keyword evidence="5 7" id="KW-0472">Membrane</keyword>
<name>A0A420BKE4_SPHD1</name>
<dbReference type="InterPro" id="IPR023996">
    <property type="entry name" value="TonB-dep_OMP_SusC/RagA"/>
</dbReference>
<dbReference type="Pfam" id="PF13715">
    <property type="entry name" value="CarbopepD_reg_2"/>
    <property type="match status" value="1"/>
</dbReference>
<comment type="subcellular location">
    <subcellularLocation>
        <location evidence="1 7">Cell outer membrane</location>
        <topology evidence="1 7">Multi-pass membrane protein</topology>
    </subcellularLocation>
</comment>
<dbReference type="Gene3D" id="2.170.130.10">
    <property type="entry name" value="TonB-dependent receptor, plug domain"/>
    <property type="match status" value="1"/>
</dbReference>
<evidence type="ECO:0000256" key="3">
    <source>
        <dbReference type="ARBA" id="ARBA00022452"/>
    </source>
</evidence>
<dbReference type="InterPro" id="IPR039426">
    <property type="entry name" value="TonB-dep_rcpt-like"/>
</dbReference>
<evidence type="ECO:0000256" key="2">
    <source>
        <dbReference type="ARBA" id="ARBA00022448"/>
    </source>
</evidence>
<keyword evidence="10" id="KW-1185">Reference proteome</keyword>
<evidence type="ECO:0000256" key="7">
    <source>
        <dbReference type="PROSITE-ProRule" id="PRU01360"/>
    </source>
</evidence>
<dbReference type="EMBL" id="RAPY01000001">
    <property type="protein sequence ID" value="RKE57182.1"/>
    <property type="molecule type" value="Genomic_DNA"/>
</dbReference>
<dbReference type="RefSeq" id="WP_120258762.1">
    <property type="nucleotide sequence ID" value="NZ_RAPY01000001.1"/>
</dbReference>
<dbReference type="Proteomes" id="UP000286246">
    <property type="component" value="Unassembled WGS sequence"/>
</dbReference>